<comment type="caution">
    <text evidence="1">The sequence shown here is derived from an EMBL/GenBank/DDBJ whole genome shotgun (WGS) entry which is preliminary data.</text>
</comment>
<protein>
    <submittedName>
        <fullName evidence="1">Uncharacterized protein</fullName>
    </submittedName>
</protein>
<reference evidence="1 2" key="1">
    <citation type="journal article" date="2014" name="BMC Genomics">
        <title>Comparison of environmental and isolate Sulfobacillus genomes reveals diverse carbon, sulfur, nitrogen, and hydrogen metabolisms.</title>
        <authorList>
            <person name="Justice N.B."/>
            <person name="Norman A."/>
            <person name="Brown C.T."/>
            <person name="Singh A."/>
            <person name="Thomas B.C."/>
            <person name="Banfield J.F."/>
        </authorList>
    </citation>
    <scope>NUCLEOTIDE SEQUENCE [LARGE SCALE GENOMIC DNA]</scope>
    <source>
        <strain evidence="1">AMDSBA1</strain>
    </source>
</reference>
<evidence type="ECO:0000313" key="2">
    <source>
        <dbReference type="Proteomes" id="UP000242699"/>
    </source>
</evidence>
<evidence type="ECO:0000313" key="1">
    <source>
        <dbReference type="EMBL" id="PSR31347.1"/>
    </source>
</evidence>
<dbReference type="EMBL" id="PXYT01000003">
    <property type="protein sequence ID" value="PSR31347.1"/>
    <property type="molecule type" value="Genomic_DNA"/>
</dbReference>
<dbReference type="AlphaFoldDB" id="A0A2T2XA76"/>
<accession>A0A2T2XA76</accession>
<proteinExistence type="predicted"/>
<dbReference type="Proteomes" id="UP000242699">
    <property type="component" value="Unassembled WGS sequence"/>
</dbReference>
<sequence length="121" mass="13583">MSTWTLFVLICDRGNNSRAKFDALQAHAADDSHPLRVDVIGGLVAAHHRDLLRKPLKAYSQTHKNLRVWTGKRTVYGLSAIVVMTYHPGLAARQRRGTFVKWDARNLLRSLGSSPTNNLVH</sequence>
<name>A0A2T2XA76_9FIRM</name>
<organism evidence="1 2">
    <name type="scientific">Sulfobacillus benefaciens</name>
    <dbReference type="NCBI Taxonomy" id="453960"/>
    <lineage>
        <taxon>Bacteria</taxon>
        <taxon>Bacillati</taxon>
        <taxon>Bacillota</taxon>
        <taxon>Clostridia</taxon>
        <taxon>Eubacteriales</taxon>
        <taxon>Clostridiales Family XVII. Incertae Sedis</taxon>
        <taxon>Sulfobacillus</taxon>
    </lineage>
</organism>
<gene>
    <name evidence="1" type="ORF">C7B43_02995</name>
</gene>